<comment type="subcellular location">
    <subcellularLocation>
        <location evidence="1">Membrane</location>
        <topology evidence="1">Single-pass membrane protein</topology>
    </subcellularLocation>
</comment>
<feature type="domain" description="WSC" evidence="9">
    <location>
        <begin position="175"/>
        <end position="264"/>
    </location>
</feature>
<keyword evidence="6" id="KW-0325">Glycoprotein</keyword>
<keyword evidence="5" id="KW-0472">Membrane</keyword>
<proteinExistence type="predicted"/>
<dbReference type="PANTHER" id="PTHR24269:SF16">
    <property type="entry name" value="PROTEIN SLG1"/>
    <property type="match status" value="1"/>
</dbReference>
<protein>
    <recommendedName>
        <fullName evidence="9">WSC domain-containing protein</fullName>
    </recommendedName>
</protein>
<feature type="signal peptide" evidence="8">
    <location>
        <begin position="1"/>
        <end position="21"/>
    </location>
</feature>
<evidence type="ECO:0000256" key="7">
    <source>
        <dbReference type="SAM" id="MobiDB-lite"/>
    </source>
</evidence>
<feature type="domain" description="WSC" evidence="9">
    <location>
        <begin position="388"/>
        <end position="478"/>
    </location>
</feature>
<organism evidence="10 11">
    <name type="scientific">Orbilia oligospora</name>
    <name type="common">Nematode-trapping fungus</name>
    <name type="synonym">Arthrobotrys oligospora</name>
    <dbReference type="NCBI Taxonomy" id="2813651"/>
    <lineage>
        <taxon>Eukaryota</taxon>
        <taxon>Fungi</taxon>
        <taxon>Dikarya</taxon>
        <taxon>Ascomycota</taxon>
        <taxon>Pezizomycotina</taxon>
        <taxon>Orbiliomycetes</taxon>
        <taxon>Orbiliales</taxon>
        <taxon>Orbiliaceae</taxon>
        <taxon>Orbilia</taxon>
    </lineage>
</organism>
<dbReference type="Proteomes" id="UP000614610">
    <property type="component" value="Unassembled WGS sequence"/>
</dbReference>
<evidence type="ECO:0000256" key="1">
    <source>
        <dbReference type="ARBA" id="ARBA00004167"/>
    </source>
</evidence>
<dbReference type="OrthoDB" id="2019572at2759"/>
<gene>
    <name evidence="10" type="ORF">TWF679_004294</name>
</gene>
<feature type="domain" description="WSC" evidence="9">
    <location>
        <begin position="276"/>
        <end position="366"/>
    </location>
</feature>
<sequence>MRLKGIFLVLAGLSACPGLNGQTVQCITVGDGCDSGSLHEEAVTNAINRFQTGLFYGGGSEPVVFSSALKSGGNALAMISYTCNGGTPPPRLEGSAIRGNFRKILSCANRCGGIASSTNSNCGFGILISNRATSTDCFSKAIDQVPQGTTSTTTSRTTTTMTGAATPTINAGINGFTYYGCYSDDVNSRVLSNQYVDANDMTIAACMARAAGYNFAGVEYGQECWYGNTLSGSQSESSGCNMPCPGKANELCGGGNRIQLYKNPSFQPPNTPNLGAWTSNGCYTDSVESRGLDHGSTDSAMTIQKCLQLASGFKYAAVQYHNECFWGNILKSSSVPAASGDCNAACAGDSSQICGGGNRLSLYTNGDYHEPQEPTEPDLPSVHEGNDAWSLVGCRTDSASSRALDNSKVDSAMTVEKCFELAFSYRYAAVQGGNTCYWGDELGSSNQDANIDQCNTPCAGKSDQACGGSLKNALYSNTDFDDIDVPGMIALMEELYQGERLMESNLGEYESQRLQAEAESQQGGNKHKRFIPLAWVTRLAASWVQARLRTERVLGINIRFQARMQQARRKIGAYLDRYLLNRPQAPQQFEMQALVPAQRQGAVIAQRGGEILAIDAATAGRGIAAGLLVNAVANAAVDLYSVITWHRDIQTYGGPAGPVQPTDPPDDDPDDDPDGPQDPDALEPCPCGLGGCINLNLKLARSEPMQPAPKRLEKRIAGTTYRLSMCPGLSYTTLDYPSSSEFIALYTNNGLAQSIPYYDLAFWTPQGQTQCWCITWGHGFLEDFVLLEQRANNAKNKILTGTTNPNQWGAGLSLNRFIEQIARIQGVFQYLNDPTVSATWVRVFNRLEAEFDTFDRDAYGSLHPPRSTPGSFCEADGNIPAGFPDSWAFRFHNYISAVMIDVETKMAQWAVNTAFNMRLRRNQLWPLAAPNSPVPLPRAQFDAWLTSQEAVGGLLNPAAFRFDRVRYARFHLP</sequence>
<dbReference type="GO" id="GO:0005886">
    <property type="term" value="C:plasma membrane"/>
    <property type="evidence" value="ECO:0007669"/>
    <property type="project" value="TreeGrafter"/>
</dbReference>
<accession>A0A8H8VMI2</accession>
<evidence type="ECO:0000256" key="5">
    <source>
        <dbReference type="ARBA" id="ARBA00023136"/>
    </source>
</evidence>
<dbReference type="SMART" id="SM00321">
    <property type="entry name" value="WSC"/>
    <property type="match status" value="3"/>
</dbReference>
<reference evidence="10" key="1">
    <citation type="submission" date="2019-06" db="EMBL/GenBank/DDBJ databases">
        <authorList>
            <person name="Palmer J.M."/>
        </authorList>
    </citation>
    <scope>NUCLEOTIDE SEQUENCE</scope>
    <source>
        <strain evidence="10">TWF679</strain>
    </source>
</reference>
<evidence type="ECO:0000256" key="8">
    <source>
        <dbReference type="SAM" id="SignalP"/>
    </source>
</evidence>
<dbReference type="Pfam" id="PF01822">
    <property type="entry name" value="WSC"/>
    <property type="match status" value="3"/>
</dbReference>
<dbReference type="EMBL" id="WIWT01000002">
    <property type="protein sequence ID" value="KAF3223098.1"/>
    <property type="molecule type" value="Genomic_DNA"/>
</dbReference>
<comment type="caution">
    <text evidence="10">The sequence shown here is derived from an EMBL/GenBank/DDBJ whole genome shotgun (WGS) entry which is preliminary data.</text>
</comment>
<keyword evidence="4" id="KW-1133">Transmembrane helix</keyword>
<feature type="chain" id="PRO_5034818237" description="WSC domain-containing protein" evidence="8">
    <location>
        <begin position="22"/>
        <end position="973"/>
    </location>
</feature>
<keyword evidence="2" id="KW-0812">Transmembrane</keyword>
<evidence type="ECO:0000313" key="10">
    <source>
        <dbReference type="EMBL" id="KAF3223098.1"/>
    </source>
</evidence>
<evidence type="ECO:0000256" key="4">
    <source>
        <dbReference type="ARBA" id="ARBA00022989"/>
    </source>
</evidence>
<evidence type="ECO:0000259" key="9">
    <source>
        <dbReference type="PROSITE" id="PS51212"/>
    </source>
</evidence>
<feature type="compositionally biased region" description="Acidic residues" evidence="7">
    <location>
        <begin position="664"/>
        <end position="681"/>
    </location>
</feature>
<evidence type="ECO:0000256" key="3">
    <source>
        <dbReference type="ARBA" id="ARBA00022729"/>
    </source>
</evidence>
<dbReference type="InterPro" id="IPR051836">
    <property type="entry name" value="Kremen_rcpt"/>
</dbReference>
<dbReference type="AlphaFoldDB" id="A0A8H8VMI2"/>
<dbReference type="PROSITE" id="PS51212">
    <property type="entry name" value="WSC"/>
    <property type="match status" value="3"/>
</dbReference>
<dbReference type="PROSITE" id="PS51257">
    <property type="entry name" value="PROKAR_LIPOPROTEIN"/>
    <property type="match status" value="1"/>
</dbReference>
<evidence type="ECO:0000256" key="2">
    <source>
        <dbReference type="ARBA" id="ARBA00022692"/>
    </source>
</evidence>
<evidence type="ECO:0000256" key="6">
    <source>
        <dbReference type="ARBA" id="ARBA00023180"/>
    </source>
</evidence>
<dbReference type="PANTHER" id="PTHR24269">
    <property type="entry name" value="KREMEN PROTEIN"/>
    <property type="match status" value="1"/>
</dbReference>
<dbReference type="InterPro" id="IPR002889">
    <property type="entry name" value="WSC_carb-bd"/>
</dbReference>
<evidence type="ECO:0000313" key="11">
    <source>
        <dbReference type="Proteomes" id="UP000614610"/>
    </source>
</evidence>
<feature type="region of interest" description="Disordered" evidence="7">
    <location>
        <begin position="652"/>
        <end position="682"/>
    </location>
</feature>
<name>A0A8H8VMI2_ORBOL</name>
<keyword evidence="3 8" id="KW-0732">Signal</keyword>